<evidence type="ECO:0000313" key="3">
    <source>
        <dbReference type="Proteomes" id="UP000198341"/>
    </source>
</evidence>
<dbReference type="EMBL" id="FO082274">
    <property type="protein sequence ID" value="CCO16648.1"/>
    <property type="molecule type" value="Genomic_DNA"/>
</dbReference>
<dbReference type="Proteomes" id="UP000198341">
    <property type="component" value="Chromosome 5"/>
</dbReference>
<protein>
    <submittedName>
        <fullName evidence="2">Uncharacterized protein</fullName>
    </submittedName>
</protein>
<reference evidence="2 3" key="1">
    <citation type="submission" date="2011-10" db="EMBL/GenBank/DDBJ databases">
        <authorList>
            <person name="Genoscope - CEA"/>
        </authorList>
    </citation>
    <scope>NUCLEOTIDE SEQUENCE [LARGE SCALE GENOMIC DNA]</scope>
    <source>
        <strain evidence="2 3">RCC 1105</strain>
    </source>
</reference>
<evidence type="ECO:0000256" key="1">
    <source>
        <dbReference type="SAM" id="MobiDB-lite"/>
    </source>
</evidence>
<name>K8F518_9CHLO</name>
<feature type="compositionally biased region" description="Polar residues" evidence="1">
    <location>
        <begin position="12"/>
        <end position="21"/>
    </location>
</feature>
<evidence type="ECO:0000313" key="2">
    <source>
        <dbReference type="EMBL" id="CCO16648.1"/>
    </source>
</evidence>
<proteinExistence type="predicted"/>
<feature type="region of interest" description="Disordered" evidence="1">
    <location>
        <begin position="1"/>
        <end position="21"/>
    </location>
</feature>
<organism evidence="2 3">
    <name type="scientific">Bathycoccus prasinos</name>
    <dbReference type="NCBI Taxonomy" id="41875"/>
    <lineage>
        <taxon>Eukaryota</taxon>
        <taxon>Viridiplantae</taxon>
        <taxon>Chlorophyta</taxon>
        <taxon>Mamiellophyceae</taxon>
        <taxon>Mamiellales</taxon>
        <taxon>Bathycoccaceae</taxon>
        <taxon>Bathycoccus</taxon>
    </lineage>
</organism>
<dbReference type="RefSeq" id="XP_007513090.1">
    <property type="nucleotide sequence ID" value="XM_007513028.1"/>
</dbReference>
<dbReference type="GeneID" id="19015757"/>
<dbReference type="AlphaFoldDB" id="K8F518"/>
<keyword evidence="3" id="KW-1185">Reference proteome</keyword>
<gene>
    <name evidence="2" type="ORF">Bathy05g02540</name>
</gene>
<sequence>MFGKIQKCLPETNHTPAKTTPRATKITVKNIKIATHKYKIIFLNQIGANGNKHASMTKIATAQEAIKNVQLIGWSYVHA</sequence>
<dbReference type="KEGG" id="bpg:Bathy05g02540"/>
<accession>K8F518</accession>